<accession>A0A6J4RD76</accession>
<evidence type="ECO:0000313" key="1">
    <source>
        <dbReference type="EMBL" id="CAA9470795.1"/>
    </source>
</evidence>
<dbReference type="InterPro" id="IPR010667">
    <property type="entry name" value="Phage_T4_Gp19"/>
</dbReference>
<dbReference type="Pfam" id="PF06841">
    <property type="entry name" value="Phage_T4_gp19"/>
    <property type="match status" value="1"/>
</dbReference>
<dbReference type="GO" id="GO:0005198">
    <property type="term" value="F:structural molecule activity"/>
    <property type="evidence" value="ECO:0007669"/>
    <property type="project" value="InterPro"/>
</dbReference>
<organism evidence="1">
    <name type="scientific">uncultured Solirubrobacteraceae bacterium</name>
    <dbReference type="NCBI Taxonomy" id="1162706"/>
    <lineage>
        <taxon>Bacteria</taxon>
        <taxon>Bacillati</taxon>
        <taxon>Actinomycetota</taxon>
        <taxon>Thermoleophilia</taxon>
        <taxon>Solirubrobacterales</taxon>
        <taxon>Solirubrobacteraceae</taxon>
        <taxon>environmental samples</taxon>
    </lineage>
</organism>
<gene>
    <name evidence="1" type="ORF">AVDCRST_MAG67-11</name>
</gene>
<sequence length="140" mass="15280">MTVAETRGLVEPCIRVEVAGRELGQFSECTGIGAEYEVLEHREGGNNDFVHLLRGHRRHTNLVLKRGITDETALLAWFNDIEHNPPPALSITLLDYKGLPVRSYTFAAAIPIRWTGPNGSSQAPAAATETLEVGHQGLVP</sequence>
<dbReference type="PANTHER" id="PTHR38009:SF1">
    <property type="entry name" value="CONSERVED HYPOTHETICAL PHAGE TAIL PROTEIN"/>
    <property type="match status" value="1"/>
</dbReference>
<proteinExistence type="predicted"/>
<dbReference type="AlphaFoldDB" id="A0A6J4RD76"/>
<dbReference type="EMBL" id="CADCVQ010000002">
    <property type="protein sequence ID" value="CAA9470795.1"/>
    <property type="molecule type" value="Genomic_DNA"/>
</dbReference>
<dbReference type="PANTHER" id="PTHR38009">
    <property type="entry name" value="CONSERVED HYPOTHETICAL PHAGE TAIL PROTEIN"/>
    <property type="match status" value="1"/>
</dbReference>
<protein>
    <recommendedName>
        <fullName evidence="2">Phage tail protein</fullName>
    </recommendedName>
</protein>
<reference evidence="1" key="1">
    <citation type="submission" date="2020-02" db="EMBL/GenBank/DDBJ databases">
        <authorList>
            <person name="Meier V. D."/>
        </authorList>
    </citation>
    <scope>NUCLEOTIDE SEQUENCE</scope>
    <source>
        <strain evidence="1">AVDCRST_MAG67</strain>
    </source>
</reference>
<dbReference type="InterPro" id="IPR011747">
    <property type="entry name" value="CHP02241"/>
</dbReference>
<evidence type="ECO:0008006" key="2">
    <source>
        <dbReference type="Google" id="ProtNLM"/>
    </source>
</evidence>
<dbReference type="NCBIfam" id="TIGR02241">
    <property type="entry name" value="conserved hypothetical phage tail region protein"/>
    <property type="match status" value="1"/>
</dbReference>
<name>A0A6J4RD76_9ACTN</name>